<gene>
    <name evidence="1" type="ORF">TM448A00065_0076</name>
    <name evidence="2" type="ORF">TM448B00134_0031</name>
</gene>
<dbReference type="EMBL" id="MT143972">
    <property type="protein sequence ID" value="QJA44030.1"/>
    <property type="molecule type" value="Genomic_DNA"/>
</dbReference>
<accession>A0A6H1ZA16</accession>
<dbReference type="EMBL" id="MT144591">
    <property type="protein sequence ID" value="QJH93737.1"/>
    <property type="molecule type" value="Genomic_DNA"/>
</dbReference>
<evidence type="ECO:0000313" key="1">
    <source>
        <dbReference type="EMBL" id="QJA44030.1"/>
    </source>
</evidence>
<proteinExistence type="predicted"/>
<evidence type="ECO:0000313" key="2">
    <source>
        <dbReference type="EMBL" id="QJH93737.1"/>
    </source>
</evidence>
<sequence length="98" mass="10706">MKITFIIRDLKGDRSPEDRAAISLGTSMMGDQFEKFLTGDEHTVFSACLPVGLELDIGIVDGELRRPFILEVHHFGPDGDEIKPDQMGAALTPNPPIG</sequence>
<reference evidence="1" key="1">
    <citation type="submission" date="2020-03" db="EMBL/GenBank/DDBJ databases">
        <title>The deep terrestrial virosphere.</title>
        <authorList>
            <person name="Holmfeldt K."/>
            <person name="Nilsson E."/>
            <person name="Simone D."/>
            <person name="Lopez-Fernandez M."/>
            <person name="Wu X."/>
            <person name="de Brujin I."/>
            <person name="Lundin D."/>
            <person name="Andersson A."/>
            <person name="Bertilsson S."/>
            <person name="Dopson M."/>
        </authorList>
    </citation>
    <scope>NUCLEOTIDE SEQUENCE</scope>
    <source>
        <strain evidence="1">TM448A00065</strain>
        <strain evidence="2">TM448B00134</strain>
    </source>
</reference>
<protein>
    <submittedName>
        <fullName evidence="1">Uncharacterized protein</fullName>
    </submittedName>
</protein>
<name>A0A6H1ZA16_9ZZZZ</name>
<organism evidence="1">
    <name type="scientific">viral metagenome</name>
    <dbReference type="NCBI Taxonomy" id="1070528"/>
    <lineage>
        <taxon>unclassified sequences</taxon>
        <taxon>metagenomes</taxon>
        <taxon>organismal metagenomes</taxon>
    </lineage>
</organism>
<dbReference type="AlphaFoldDB" id="A0A6H1ZA16"/>